<keyword evidence="1" id="KW-0812">Transmembrane</keyword>
<keyword evidence="1" id="KW-1133">Transmembrane helix</keyword>
<comment type="caution">
    <text evidence="2">The sequence shown here is derived from an EMBL/GenBank/DDBJ whole genome shotgun (WGS) entry which is preliminary data.</text>
</comment>
<sequence length="133" mass="14632">MAAHKCKYGDSISEIQSDVASLAGKFDTFADFIREDIKQGRETDERQFKLIAEQGERLATVEAGIGEIKEKLTNGGIKATTTPDKSLGLWDTIAATKKKYLLLIFVVGSTGFKFLLDLLDKIINTVQIYAATL</sequence>
<feature type="transmembrane region" description="Helical" evidence="1">
    <location>
        <begin position="100"/>
        <end position="116"/>
    </location>
</feature>
<name>A0A0F9L9D3_9ZZZZ</name>
<accession>A0A0F9L9D3</accession>
<protein>
    <submittedName>
        <fullName evidence="2">Uncharacterized protein</fullName>
    </submittedName>
</protein>
<proteinExistence type="predicted"/>
<reference evidence="2" key="1">
    <citation type="journal article" date="2015" name="Nature">
        <title>Complex archaea that bridge the gap between prokaryotes and eukaryotes.</title>
        <authorList>
            <person name="Spang A."/>
            <person name="Saw J.H."/>
            <person name="Jorgensen S.L."/>
            <person name="Zaremba-Niedzwiedzka K."/>
            <person name="Martijn J."/>
            <person name="Lind A.E."/>
            <person name="van Eijk R."/>
            <person name="Schleper C."/>
            <person name="Guy L."/>
            <person name="Ettema T.J."/>
        </authorList>
    </citation>
    <scope>NUCLEOTIDE SEQUENCE</scope>
</reference>
<keyword evidence="1" id="KW-0472">Membrane</keyword>
<dbReference type="AlphaFoldDB" id="A0A0F9L9D3"/>
<gene>
    <name evidence="2" type="ORF">LCGC14_1540230</name>
</gene>
<evidence type="ECO:0000256" key="1">
    <source>
        <dbReference type="SAM" id="Phobius"/>
    </source>
</evidence>
<evidence type="ECO:0000313" key="2">
    <source>
        <dbReference type="EMBL" id="KKM60605.1"/>
    </source>
</evidence>
<organism evidence="2">
    <name type="scientific">marine sediment metagenome</name>
    <dbReference type="NCBI Taxonomy" id="412755"/>
    <lineage>
        <taxon>unclassified sequences</taxon>
        <taxon>metagenomes</taxon>
        <taxon>ecological metagenomes</taxon>
    </lineage>
</organism>
<dbReference type="EMBL" id="LAZR01011649">
    <property type="protein sequence ID" value="KKM60605.1"/>
    <property type="molecule type" value="Genomic_DNA"/>
</dbReference>